<proteinExistence type="predicted"/>
<accession>A0A085LT16</accession>
<evidence type="ECO:0000313" key="1">
    <source>
        <dbReference type="EMBL" id="KFD48112.1"/>
    </source>
</evidence>
<keyword evidence="2" id="KW-1185">Reference proteome</keyword>
<reference evidence="1 2" key="1">
    <citation type="journal article" date="2014" name="Nat. Genet.">
        <title>Genome and transcriptome of the porcine whipworm Trichuris suis.</title>
        <authorList>
            <person name="Jex A.R."/>
            <person name="Nejsum P."/>
            <person name="Schwarz E.M."/>
            <person name="Hu L."/>
            <person name="Young N.D."/>
            <person name="Hall R.S."/>
            <person name="Korhonen P.K."/>
            <person name="Liao S."/>
            <person name="Thamsborg S."/>
            <person name="Xia J."/>
            <person name="Xu P."/>
            <person name="Wang S."/>
            <person name="Scheerlinck J.P."/>
            <person name="Hofmann A."/>
            <person name="Sternberg P.W."/>
            <person name="Wang J."/>
            <person name="Gasser R.B."/>
        </authorList>
    </citation>
    <scope>NUCLEOTIDE SEQUENCE [LARGE SCALE GENOMIC DNA]</scope>
    <source>
        <strain evidence="1">DCEP-RM93M</strain>
    </source>
</reference>
<evidence type="ECO:0000313" key="2">
    <source>
        <dbReference type="Proteomes" id="UP000030764"/>
    </source>
</evidence>
<protein>
    <submittedName>
        <fullName evidence="1">Uncharacterized protein</fullName>
    </submittedName>
</protein>
<dbReference type="AlphaFoldDB" id="A0A085LT16"/>
<organism evidence="1 2">
    <name type="scientific">Trichuris suis</name>
    <name type="common">pig whipworm</name>
    <dbReference type="NCBI Taxonomy" id="68888"/>
    <lineage>
        <taxon>Eukaryota</taxon>
        <taxon>Metazoa</taxon>
        <taxon>Ecdysozoa</taxon>
        <taxon>Nematoda</taxon>
        <taxon>Enoplea</taxon>
        <taxon>Dorylaimia</taxon>
        <taxon>Trichinellida</taxon>
        <taxon>Trichuridae</taxon>
        <taxon>Trichuris</taxon>
    </lineage>
</organism>
<dbReference type="EMBL" id="KL363303">
    <property type="protein sequence ID" value="KFD48112.1"/>
    <property type="molecule type" value="Genomic_DNA"/>
</dbReference>
<sequence length="150" mass="16334">MVRAKGSGIGWRTHFLECTGDQNPSQPHEIGESTLDDHKELCQGNPKYAYGVVIARQSDCTAKLLHGKVTHVKVAHGKVTHGKVAYGEVAYGKVVHVEVVKGKVILGKVVYVEVINGKVVYDEVVNGKVVHGKVIYGKVKRSPGYAPRHL</sequence>
<name>A0A085LT16_9BILA</name>
<dbReference type="Proteomes" id="UP000030764">
    <property type="component" value="Unassembled WGS sequence"/>
</dbReference>
<gene>
    <name evidence="1" type="ORF">M513_10993</name>
</gene>